<reference evidence="1" key="1">
    <citation type="journal article" date="2022" name="bioRxiv">
        <title>Genomics of Preaxostyla Flagellates Illuminates Evolutionary Transitions and the Path Towards Mitochondrial Loss.</title>
        <authorList>
            <person name="Novak L.V.F."/>
            <person name="Treitli S.C."/>
            <person name="Pyrih J."/>
            <person name="Halakuc P."/>
            <person name="Pipaliya S.V."/>
            <person name="Vacek V."/>
            <person name="Brzon O."/>
            <person name="Soukal P."/>
            <person name="Eme L."/>
            <person name="Dacks J.B."/>
            <person name="Karnkowska A."/>
            <person name="Elias M."/>
            <person name="Hampl V."/>
        </authorList>
    </citation>
    <scope>NUCLEOTIDE SEQUENCE</scope>
    <source>
        <strain evidence="1">RCP-MX</strain>
    </source>
</reference>
<evidence type="ECO:0000313" key="2">
    <source>
        <dbReference type="Proteomes" id="UP001141327"/>
    </source>
</evidence>
<dbReference type="Pfam" id="PF01866">
    <property type="entry name" value="Diphthamide_syn"/>
    <property type="match status" value="1"/>
</dbReference>
<dbReference type="PANTHER" id="PTHR10762:SF2">
    <property type="entry name" value="2-(3-AMINO-3-CARBOXYPROPYL)HISTIDINE SYNTHASE SUBUNIT 2"/>
    <property type="match status" value="1"/>
</dbReference>
<comment type="caution">
    <text evidence="1">The sequence shown here is derived from an EMBL/GenBank/DDBJ whole genome shotgun (WGS) entry which is preliminary data.</text>
</comment>
<dbReference type="PANTHER" id="PTHR10762">
    <property type="entry name" value="DIPHTHAMIDE BIOSYNTHESIS PROTEIN"/>
    <property type="match status" value="1"/>
</dbReference>
<dbReference type="Proteomes" id="UP001141327">
    <property type="component" value="Unassembled WGS sequence"/>
</dbReference>
<protein>
    <submittedName>
        <fullName evidence="1">Uncharacterized protein</fullName>
    </submittedName>
</protein>
<accession>A0ABQ8UQ90</accession>
<dbReference type="InterPro" id="IPR016435">
    <property type="entry name" value="DPH1/DPH2"/>
</dbReference>
<dbReference type="NCBIfam" id="TIGR00322">
    <property type="entry name" value="diphth2_R"/>
    <property type="match status" value="1"/>
</dbReference>
<evidence type="ECO:0000313" key="1">
    <source>
        <dbReference type="EMBL" id="KAJ4460201.1"/>
    </source>
</evidence>
<dbReference type="EMBL" id="JAPMOS010000014">
    <property type="protein sequence ID" value="KAJ4460201.1"/>
    <property type="molecule type" value="Genomic_DNA"/>
</dbReference>
<dbReference type="Gene3D" id="3.40.50.11860">
    <property type="entry name" value="Diphthamide synthesis DPH1/DPH2 domain 3"/>
    <property type="match status" value="1"/>
</dbReference>
<name>A0ABQ8UQ90_9EUKA</name>
<proteinExistence type="predicted"/>
<dbReference type="InterPro" id="IPR042265">
    <property type="entry name" value="DPH1/DPH2_3"/>
</dbReference>
<organism evidence="1 2">
    <name type="scientific">Paratrimastix pyriformis</name>
    <dbReference type="NCBI Taxonomy" id="342808"/>
    <lineage>
        <taxon>Eukaryota</taxon>
        <taxon>Metamonada</taxon>
        <taxon>Preaxostyla</taxon>
        <taxon>Paratrimastigidae</taxon>
        <taxon>Paratrimastix</taxon>
    </lineage>
</organism>
<keyword evidence="2" id="KW-1185">Reference proteome</keyword>
<sequence>MSRCGARCAMPPTFIPSPAPGWQEALLGQLGDTCRRVEKLYCFTTESALEADVNALAHASEKCIPVRWHWGQITPAATDSVVTGGNQIPSEQNPFSACSSEMPQEQCGVLFIGHPTPGLQESVALCAWRAGGLFFYDVSTCLLEAYQPRAALGRHLARVEQAKQATNVALLVGSGGAPAMSFARQLCRHIRADQTGGEAAGAEDESRRMKAHVMAMTSGLAPERAANFPTIDLFVHITCPCCTIPADTAEYHAPVVSPWEFLEALRRRGEDSDEEAAVARGLAVTAHPLSTDFRAFCEPLPAASRT</sequence>
<gene>
    <name evidence="1" type="ORF">PAPYR_3590</name>
</gene>